<dbReference type="STRING" id="679926.Mpet_0168"/>
<dbReference type="EMBL" id="CP002117">
    <property type="protein sequence ID" value="ADN34946.1"/>
    <property type="molecule type" value="Genomic_DNA"/>
</dbReference>
<reference evidence="6 7" key="1">
    <citation type="journal article" date="2010" name="Stand. Genomic Sci.">
        <title>Complete genome sequence of Methanoplanus petrolearius type strain (SEBR 4847).</title>
        <authorList>
            <person name="Brambilla E."/>
            <person name="Djao O.D."/>
            <person name="Daligault H."/>
            <person name="Lapidus A."/>
            <person name="Lucas S."/>
            <person name="Hammon N."/>
            <person name="Nolan M."/>
            <person name="Tice H."/>
            <person name="Cheng J.F."/>
            <person name="Han C."/>
            <person name="Tapia R."/>
            <person name="Goodwin L."/>
            <person name="Pitluck S."/>
            <person name="Liolios K."/>
            <person name="Ivanova N."/>
            <person name="Mavromatis K."/>
            <person name="Mikhailova N."/>
            <person name="Pati A."/>
            <person name="Chen A."/>
            <person name="Palaniappan K."/>
            <person name="Land M."/>
            <person name="Hauser L."/>
            <person name="Chang Y.J."/>
            <person name="Jeffries C.D."/>
            <person name="Rohde M."/>
            <person name="Spring S."/>
            <person name="Sikorski J."/>
            <person name="Goker M."/>
            <person name="Woyke T."/>
            <person name="Bristow J."/>
            <person name="Eisen J.A."/>
            <person name="Markowitz V."/>
            <person name="Hugenholtz P."/>
            <person name="Kyrpides N.C."/>
            <person name="Klenk H.P."/>
        </authorList>
    </citation>
    <scope>NUCLEOTIDE SEQUENCE [LARGE SCALE GENOMIC DNA]</scope>
    <source>
        <strain evidence="7">DSM 11571 / OCM 486 / SEBR 4847</strain>
    </source>
</reference>
<feature type="domain" description="PLD phosphodiesterase" evidence="5">
    <location>
        <begin position="270"/>
        <end position="297"/>
    </location>
</feature>
<keyword evidence="2" id="KW-0442">Lipid degradation</keyword>
<sequence precursor="true">MGIRGAVFAIILFVFFCITSVSAEFVISEFCPDTWLSGEGDEYFVIGGSGDLTGYYVTDNEGSARFPDNTVAGGSVVVAQKSTDYEAVHGEKPDFEIYNSDPQVPDMVRTGTLKMANSGDELILKRGFAVIQEVRWPGDVVSGEGRVHVYSDGVWDERPYYIGQSLFEPETFYDVSVTVFAAPDCSYAKLKDFIENSKSSLDINVYEFTGTSIAGLLAEASGRGVDVDVLVEGSPVGGVSDEEKNVCSILGSVRIPVLSMATENGVFHAPYRYDHAKYVISDDSLVLVASENFGETGYPSSGMGGNRGWGAIAESPALASYFEDIFDYDTSGGWITEMTGTNGVGSYSVAEAKTGNFLPESFEGASVTPVISPDTSYLVGDLISSAKESVCIEQAYIKNWSSGENPWLEDAIDAARRGANVRIILDSYYYNIEGDDDNDEMAQYINAVASSGSLPLEARLISLESGYLDKVHNKGVIVDGRQVLVSSINWNENSPSYNREAGLIIDHAGAAGYFTEVFDSDWDSSAPVDPSTGHIGDVSGSSQTDELRNYIAAGVIFLFAALYVVKKKRF</sequence>
<evidence type="ECO:0000256" key="2">
    <source>
        <dbReference type="ARBA" id="ARBA00022963"/>
    </source>
</evidence>
<dbReference type="InterPro" id="IPR025202">
    <property type="entry name" value="PLD-like_dom"/>
</dbReference>
<proteinExistence type="predicted"/>
<evidence type="ECO:0000259" key="5">
    <source>
        <dbReference type="PROSITE" id="PS50035"/>
    </source>
</evidence>
<dbReference type="Proteomes" id="UP000006565">
    <property type="component" value="Chromosome"/>
</dbReference>
<dbReference type="Pfam" id="PF13091">
    <property type="entry name" value="PLDc_2"/>
    <property type="match status" value="2"/>
</dbReference>
<keyword evidence="7" id="KW-1185">Reference proteome</keyword>
<dbReference type="SMART" id="SM00155">
    <property type="entry name" value="PLDc"/>
    <property type="match status" value="2"/>
</dbReference>
<dbReference type="GeneID" id="9742610"/>
<gene>
    <name evidence="6" type="ordered locus">Mpet_0168</name>
</gene>
<dbReference type="PROSITE" id="PS50035">
    <property type="entry name" value="PLD"/>
    <property type="match status" value="2"/>
</dbReference>
<keyword evidence="4" id="KW-0812">Transmembrane</keyword>
<feature type="domain" description="PLD phosphodiesterase" evidence="5">
    <location>
        <begin position="467"/>
        <end position="494"/>
    </location>
</feature>
<dbReference type="OrthoDB" id="31343at2157"/>
<dbReference type="HOGENOM" id="CLU_026762_0_0_2"/>
<protein>
    <submittedName>
        <fullName evidence="6">Phospholipase D/transphosphatidylase</fullName>
    </submittedName>
</protein>
<name>E1REJ9_METP4</name>
<dbReference type="InterPro" id="IPR001736">
    <property type="entry name" value="PLipase_D/transphosphatidylase"/>
</dbReference>
<dbReference type="Gene3D" id="3.30.870.10">
    <property type="entry name" value="Endonuclease Chain A"/>
    <property type="match status" value="2"/>
</dbReference>
<keyword evidence="1" id="KW-0378">Hydrolase</keyword>
<keyword evidence="4" id="KW-0472">Membrane</keyword>
<organism evidence="6 7">
    <name type="scientific">Methanolacinia petrolearia (strain DSM 11571 / OCM 486 / SEBR 4847)</name>
    <name type="common">Methanoplanus petrolearius</name>
    <dbReference type="NCBI Taxonomy" id="679926"/>
    <lineage>
        <taxon>Archaea</taxon>
        <taxon>Methanobacteriati</taxon>
        <taxon>Methanobacteriota</taxon>
        <taxon>Stenosarchaea group</taxon>
        <taxon>Methanomicrobia</taxon>
        <taxon>Methanomicrobiales</taxon>
        <taxon>Methanomicrobiaceae</taxon>
        <taxon>Methanolacinia</taxon>
    </lineage>
</organism>
<dbReference type="AlphaFoldDB" id="E1REJ9"/>
<feature type="transmembrane region" description="Helical" evidence="4">
    <location>
        <begin position="547"/>
        <end position="565"/>
    </location>
</feature>
<dbReference type="SUPFAM" id="SSF56024">
    <property type="entry name" value="Phospholipase D/nuclease"/>
    <property type="match status" value="2"/>
</dbReference>
<evidence type="ECO:0000313" key="6">
    <source>
        <dbReference type="EMBL" id="ADN34946.1"/>
    </source>
</evidence>
<dbReference type="InterPro" id="IPR051406">
    <property type="entry name" value="PLD_domain"/>
</dbReference>
<evidence type="ECO:0000256" key="3">
    <source>
        <dbReference type="ARBA" id="ARBA00023098"/>
    </source>
</evidence>
<keyword evidence="4" id="KW-1133">Transmembrane helix</keyword>
<accession>E1REJ9</accession>
<keyword evidence="3" id="KW-0443">Lipid metabolism</keyword>
<dbReference type="KEGG" id="mpi:Mpet_0168"/>
<dbReference type="PANTHER" id="PTHR43856:SF1">
    <property type="entry name" value="MITOCHONDRIAL CARDIOLIPIN HYDROLASE"/>
    <property type="match status" value="1"/>
</dbReference>
<dbReference type="eggNOG" id="arCOG02039">
    <property type="taxonomic scope" value="Archaea"/>
</dbReference>
<evidence type="ECO:0000256" key="1">
    <source>
        <dbReference type="ARBA" id="ARBA00022801"/>
    </source>
</evidence>
<dbReference type="GO" id="GO:0016891">
    <property type="term" value="F:RNA endonuclease activity producing 5'-phosphomonoesters, hydrolytic mechanism"/>
    <property type="evidence" value="ECO:0007669"/>
    <property type="project" value="TreeGrafter"/>
</dbReference>
<evidence type="ECO:0000313" key="7">
    <source>
        <dbReference type="Proteomes" id="UP000006565"/>
    </source>
</evidence>
<dbReference type="PANTHER" id="PTHR43856">
    <property type="entry name" value="CARDIOLIPIN HYDROLASE"/>
    <property type="match status" value="1"/>
</dbReference>
<dbReference type="CDD" id="cd09128">
    <property type="entry name" value="PLDc_unchar1_2"/>
    <property type="match status" value="1"/>
</dbReference>
<dbReference type="RefSeq" id="WP_013328125.1">
    <property type="nucleotide sequence ID" value="NC_014507.1"/>
</dbReference>
<dbReference type="GO" id="GO:0016042">
    <property type="term" value="P:lipid catabolic process"/>
    <property type="evidence" value="ECO:0007669"/>
    <property type="project" value="UniProtKB-KW"/>
</dbReference>
<evidence type="ECO:0000256" key="4">
    <source>
        <dbReference type="SAM" id="Phobius"/>
    </source>
</evidence>